<organism evidence="1 2">
    <name type="scientific">Hesseltinella vesiculosa</name>
    <dbReference type="NCBI Taxonomy" id="101127"/>
    <lineage>
        <taxon>Eukaryota</taxon>
        <taxon>Fungi</taxon>
        <taxon>Fungi incertae sedis</taxon>
        <taxon>Mucoromycota</taxon>
        <taxon>Mucoromycotina</taxon>
        <taxon>Mucoromycetes</taxon>
        <taxon>Mucorales</taxon>
        <taxon>Cunninghamellaceae</taxon>
        <taxon>Hesseltinella</taxon>
    </lineage>
</organism>
<dbReference type="EMBL" id="MCGT01000040">
    <property type="protein sequence ID" value="ORX45920.1"/>
    <property type="molecule type" value="Genomic_DNA"/>
</dbReference>
<dbReference type="Proteomes" id="UP000242146">
    <property type="component" value="Unassembled WGS sequence"/>
</dbReference>
<proteinExistence type="predicted"/>
<accession>A0A1X2G612</accession>
<protein>
    <submittedName>
        <fullName evidence="1">Uncharacterized protein</fullName>
    </submittedName>
</protein>
<gene>
    <name evidence="1" type="ORF">DM01DRAFT_1168058</name>
</gene>
<evidence type="ECO:0000313" key="1">
    <source>
        <dbReference type="EMBL" id="ORX45920.1"/>
    </source>
</evidence>
<reference evidence="1 2" key="1">
    <citation type="submission" date="2016-07" db="EMBL/GenBank/DDBJ databases">
        <title>Pervasive Adenine N6-methylation of Active Genes in Fungi.</title>
        <authorList>
            <consortium name="DOE Joint Genome Institute"/>
            <person name="Mondo S.J."/>
            <person name="Dannebaum R.O."/>
            <person name="Kuo R.C."/>
            <person name="Labutti K."/>
            <person name="Haridas S."/>
            <person name="Kuo A."/>
            <person name="Salamov A."/>
            <person name="Ahrendt S.R."/>
            <person name="Lipzen A."/>
            <person name="Sullivan W."/>
            <person name="Andreopoulos W.B."/>
            <person name="Clum A."/>
            <person name="Lindquist E."/>
            <person name="Daum C."/>
            <person name="Ramamoorthy G.K."/>
            <person name="Gryganskyi A."/>
            <person name="Culley D."/>
            <person name="Magnuson J.K."/>
            <person name="James T.Y."/>
            <person name="O'Malley M.A."/>
            <person name="Stajich J.E."/>
            <person name="Spatafora J.W."/>
            <person name="Visel A."/>
            <person name="Grigoriev I.V."/>
        </authorList>
    </citation>
    <scope>NUCLEOTIDE SEQUENCE [LARGE SCALE GENOMIC DNA]</scope>
    <source>
        <strain evidence="1 2">NRRL 3301</strain>
    </source>
</reference>
<keyword evidence="2" id="KW-1185">Reference proteome</keyword>
<comment type="caution">
    <text evidence="1">The sequence shown here is derived from an EMBL/GenBank/DDBJ whole genome shotgun (WGS) entry which is preliminary data.</text>
</comment>
<sequence>MMQPHYITSICQTNRLTTATVYSIHEMPTIDWVPFSDKAQTIYSTEVCVGDLRTAVEALASRCKRKLSEDLPLFSVDPSVAVSFRHGQVNRLTSLHLNLNGSVFFSLAFGATIPNLTIPVAIHGQLSFAVVGFVQESGRPGCSGSPSTIIPPWSRPPLAFALLLLL</sequence>
<dbReference type="STRING" id="101127.A0A1X2G612"/>
<dbReference type="AlphaFoldDB" id="A0A1X2G612"/>
<name>A0A1X2G612_9FUNG</name>
<evidence type="ECO:0000313" key="2">
    <source>
        <dbReference type="Proteomes" id="UP000242146"/>
    </source>
</evidence>